<proteinExistence type="predicted"/>
<keyword evidence="1" id="KW-1185">Reference proteome</keyword>
<evidence type="ECO:0000313" key="2">
    <source>
        <dbReference type="WBParaSite" id="GPLIN_001285400"/>
    </source>
</evidence>
<dbReference type="AlphaFoldDB" id="A0A183CIZ8"/>
<reference evidence="2" key="2">
    <citation type="submission" date="2016-06" db="UniProtKB">
        <authorList>
            <consortium name="WormBaseParasite"/>
        </authorList>
    </citation>
    <scope>IDENTIFICATION</scope>
</reference>
<sequence length="172" mass="18852">MRFLRVISPKWPMVVQSIFLIALVHPIGTRFLDRKVDNCFYALRHRGTASAELLAKMVEWKMDDIKQGNRPNEHDCRGNFAGCQTYSCLDGAGANIFVINACAPDGGNCTHGDLDPFCSTENGTPKCEICHRGLCNRHKVELTAAANALSVPNSSSNANDTDEGAVEEIIEL</sequence>
<reference evidence="1" key="1">
    <citation type="submission" date="2014-05" db="EMBL/GenBank/DDBJ databases">
        <title>The genome and life-stage specific transcriptomes of Globodera pallida elucidate key aspects of plant parasitism by a cyst nematode.</title>
        <authorList>
            <person name="Cotton J.A."/>
            <person name="Lilley C.J."/>
            <person name="Jones L.M."/>
            <person name="Kikuchi T."/>
            <person name="Reid A.J."/>
            <person name="Thorpe P."/>
            <person name="Tsai I.J."/>
            <person name="Beasley H."/>
            <person name="Blok V."/>
            <person name="Cock P.J.A."/>
            <person name="Van den Akker S.E."/>
            <person name="Holroyd N."/>
            <person name="Hunt M."/>
            <person name="Mantelin S."/>
            <person name="Naghra H."/>
            <person name="Pain A."/>
            <person name="Palomares-Rius J.E."/>
            <person name="Zarowiecki M."/>
            <person name="Berriman M."/>
            <person name="Jones J.T."/>
            <person name="Urwin P.E."/>
        </authorList>
    </citation>
    <scope>NUCLEOTIDE SEQUENCE [LARGE SCALE GENOMIC DNA]</scope>
    <source>
        <strain evidence="1">Lindley</strain>
    </source>
</reference>
<organism evidence="1 2">
    <name type="scientific">Globodera pallida</name>
    <name type="common">Potato cyst nematode worm</name>
    <name type="synonym">Heterodera pallida</name>
    <dbReference type="NCBI Taxonomy" id="36090"/>
    <lineage>
        <taxon>Eukaryota</taxon>
        <taxon>Metazoa</taxon>
        <taxon>Ecdysozoa</taxon>
        <taxon>Nematoda</taxon>
        <taxon>Chromadorea</taxon>
        <taxon>Rhabditida</taxon>
        <taxon>Tylenchina</taxon>
        <taxon>Tylenchomorpha</taxon>
        <taxon>Tylenchoidea</taxon>
        <taxon>Heteroderidae</taxon>
        <taxon>Heteroderinae</taxon>
        <taxon>Globodera</taxon>
    </lineage>
</organism>
<dbReference type="Proteomes" id="UP000050741">
    <property type="component" value="Unassembled WGS sequence"/>
</dbReference>
<accession>A0A183CIZ8</accession>
<evidence type="ECO:0000313" key="1">
    <source>
        <dbReference type="Proteomes" id="UP000050741"/>
    </source>
</evidence>
<protein>
    <submittedName>
        <fullName evidence="2">Secreted protein</fullName>
    </submittedName>
</protein>
<name>A0A183CIZ8_GLOPA</name>
<dbReference type="WBParaSite" id="GPLIN_001285400">
    <property type="protein sequence ID" value="GPLIN_001285400"/>
    <property type="gene ID" value="GPLIN_001285400"/>
</dbReference>